<keyword evidence="6" id="KW-0378">Hydrolase</keyword>
<dbReference type="EMBL" id="WMFL01000077">
    <property type="protein sequence ID" value="NJI02469.1"/>
    <property type="molecule type" value="Genomic_DNA"/>
</dbReference>
<evidence type="ECO:0000313" key="15">
    <source>
        <dbReference type="Proteomes" id="UP000646308"/>
    </source>
</evidence>
<gene>
    <name evidence="12" type="ORF">B9M88_00555</name>
    <name evidence="11" type="ORF">GLV84_06495</name>
    <name evidence="13" type="ORF">MUA95_07120</name>
</gene>
<dbReference type="PANTHER" id="PTHR12302:SF3">
    <property type="entry name" value="SERINE_THREONINE-PROTEIN KINASE 31"/>
    <property type="match status" value="1"/>
</dbReference>
<evidence type="ECO:0000313" key="13">
    <source>
        <dbReference type="EMBL" id="UXU56342.1"/>
    </source>
</evidence>
<dbReference type="EC" id="3.1.31.1" evidence="2"/>
<dbReference type="GO" id="GO:1990599">
    <property type="term" value="F:3' overhang single-stranded DNA endodeoxyribonuclease activity"/>
    <property type="evidence" value="ECO:0007669"/>
    <property type="project" value="UniProtKB-EC"/>
</dbReference>
<dbReference type="InterPro" id="IPR016071">
    <property type="entry name" value="Staphylococal_nuclease_OB-fold"/>
</dbReference>
<dbReference type="AlphaFoldDB" id="A0A085UHY3"/>
<evidence type="ECO:0000313" key="12">
    <source>
        <dbReference type="EMBL" id="OTW32200.1"/>
    </source>
</evidence>
<dbReference type="InterPro" id="IPR002071">
    <property type="entry name" value="Thermonucl_AS"/>
</dbReference>
<dbReference type="Gene3D" id="2.40.50.90">
    <property type="match status" value="1"/>
</dbReference>
<evidence type="ECO:0000313" key="14">
    <source>
        <dbReference type="Proteomes" id="UP000195208"/>
    </source>
</evidence>
<dbReference type="Proteomes" id="UP000195208">
    <property type="component" value="Unassembled WGS sequence"/>
</dbReference>
<evidence type="ECO:0000256" key="7">
    <source>
        <dbReference type="ARBA" id="ARBA00022837"/>
    </source>
</evidence>
<keyword evidence="5" id="KW-0255">Endonuclease</keyword>
<dbReference type="Pfam" id="PF00565">
    <property type="entry name" value="SNase"/>
    <property type="match status" value="1"/>
</dbReference>
<protein>
    <recommendedName>
        <fullName evidence="3">Thermonuclease</fullName>
        <ecNumber evidence="2">3.1.31.1</ecNumber>
    </recommendedName>
    <alternativeName>
        <fullName evidence="9">Micrococcal nuclease</fullName>
    </alternativeName>
    <alternativeName>
        <fullName evidence="8">Staphylococcal nuclease</fullName>
    </alternativeName>
</protein>
<dbReference type="OrthoDB" id="4376109at2"/>
<dbReference type="KEGG" id="sagq:EP23_02640"/>
<evidence type="ECO:0000256" key="3">
    <source>
        <dbReference type="ARBA" id="ARBA00016676"/>
    </source>
</evidence>
<organism evidence="11 15">
    <name type="scientific">Staphylococcus agnetis</name>
    <dbReference type="NCBI Taxonomy" id="985762"/>
    <lineage>
        <taxon>Bacteria</taxon>
        <taxon>Bacillati</taxon>
        <taxon>Bacillota</taxon>
        <taxon>Bacilli</taxon>
        <taxon>Bacillales</taxon>
        <taxon>Staphylococcaceae</taxon>
        <taxon>Staphylococcus</taxon>
    </lineage>
</organism>
<dbReference type="eggNOG" id="COG1525">
    <property type="taxonomic scope" value="Bacteria"/>
</dbReference>
<dbReference type="Proteomes" id="UP001065705">
    <property type="component" value="Chromosome"/>
</dbReference>
<comment type="cofactor">
    <cofactor evidence="1">
        <name>Ca(2+)</name>
        <dbReference type="ChEBI" id="CHEBI:29108"/>
    </cofactor>
</comment>
<keyword evidence="14" id="KW-1185">Reference proteome</keyword>
<evidence type="ECO:0000256" key="8">
    <source>
        <dbReference type="ARBA" id="ARBA00030535"/>
    </source>
</evidence>
<dbReference type="GeneID" id="57691461"/>
<dbReference type="NCBIfam" id="NF047694">
    <property type="entry name" value="TnucaseNucIStaph"/>
    <property type="match status" value="1"/>
</dbReference>
<evidence type="ECO:0000313" key="11">
    <source>
        <dbReference type="EMBL" id="NJI02469.1"/>
    </source>
</evidence>
<evidence type="ECO:0000259" key="10">
    <source>
        <dbReference type="PROSITE" id="PS50830"/>
    </source>
</evidence>
<dbReference type="RefSeq" id="WP_037564531.1">
    <property type="nucleotide sequence ID" value="NZ_CP009623.1"/>
</dbReference>
<keyword evidence="7" id="KW-0106">Calcium</keyword>
<dbReference type="PROSITE" id="PS01123">
    <property type="entry name" value="TNASE_1"/>
    <property type="match status" value="1"/>
</dbReference>
<dbReference type="Proteomes" id="UP000646308">
    <property type="component" value="Unassembled WGS sequence"/>
</dbReference>
<evidence type="ECO:0000256" key="1">
    <source>
        <dbReference type="ARBA" id="ARBA00001913"/>
    </source>
</evidence>
<evidence type="ECO:0000256" key="5">
    <source>
        <dbReference type="ARBA" id="ARBA00022759"/>
    </source>
</evidence>
<keyword evidence="4" id="KW-0540">Nuclease</keyword>
<dbReference type="CDD" id="cd00175">
    <property type="entry name" value="SNc"/>
    <property type="match status" value="1"/>
</dbReference>
<dbReference type="EMBL" id="CP094809">
    <property type="protein sequence ID" value="UXU56342.1"/>
    <property type="molecule type" value="Genomic_DNA"/>
</dbReference>
<name>A0A085UHY3_9STAP</name>
<accession>A0A085UHY3</accession>
<dbReference type="SMART" id="SM00318">
    <property type="entry name" value="SNc"/>
    <property type="match status" value="1"/>
</dbReference>
<evidence type="ECO:0000256" key="2">
    <source>
        <dbReference type="ARBA" id="ARBA00011942"/>
    </source>
</evidence>
<reference evidence="12 14" key="1">
    <citation type="submission" date="2017-04" db="EMBL/GenBank/DDBJ databases">
        <title>Staphylococcus agnetis, a potential pathogen in the broiler production.</title>
        <authorList>
            <person name="Poulsen L."/>
        </authorList>
    </citation>
    <scope>NUCLEOTIDE SEQUENCE [LARGE SCALE GENOMIC DNA]</scope>
    <source>
        <strain evidence="12 14">723_310714_2_2_spleen</strain>
    </source>
</reference>
<dbReference type="SUPFAM" id="SSF50199">
    <property type="entry name" value="Staphylococcal nuclease"/>
    <property type="match status" value="1"/>
</dbReference>
<evidence type="ECO:0000256" key="4">
    <source>
        <dbReference type="ARBA" id="ARBA00022722"/>
    </source>
</evidence>
<sequence length="169" mass="19473">MKKITTGLIIVVAAIIVLSIQFMTESGPFKSAGLSNANEQTYKVIRVIDGDTIIVDKDGKQEKVRMIGVDTPETVKPNTPVQPYGKEASDFTKRHLTNQKVRLEYDKQEKDRYGRTLAYVWLGKEMFNEKLAKEGLARAKFYRPNYKYQERIEQAQKQAQKLKKNIWSN</sequence>
<dbReference type="PROSITE" id="PS01284">
    <property type="entry name" value="TNASE_2"/>
    <property type="match status" value="1"/>
</dbReference>
<evidence type="ECO:0000256" key="6">
    <source>
        <dbReference type="ARBA" id="ARBA00022801"/>
    </source>
</evidence>
<evidence type="ECO:0000256" key="9">
    <source>
        <dbReference type="ARBA" id="ARBA00031238"/>
    </source>
</evidence>
<dbReference type="GO" id="GO:0003676">
    <property type="term" value="F:nucleic acid binding"/>
    <property type="evidence" value="ECO:0007669"/>
    <property type="project" value="InterPro"/>
</dbReference>
<dbReference type="PANTHER" id="PTHR12302">
    <property type="entry name" value="EBNA2 BINDING PROTEIN P100"/>
    <property type="match status" value="1"/>
</dbReference>
<dbReference type="InterPro" id="IPR035437">
    <property type="entry name" value="SNase_OB-fold_sf"/>
</dbReference>
<dbReference type="PROSITE" id="PS50830">
    <property type="entry name" value="TNASE_3"/>
    <property type="match status" value="1"/>
</dbReference>
<dbReference type="EMBL" id="NEFX01000001">
    <property type="protein sequence ID" value="OTW32200.1"/>
    <property type="molecule type" value="Genomic_DNA"/>
</dbReference>
<proteinExistence type="predicted"/>
<reference evidence="13" key="3">
    <citation type="submission" date="2022-03" db="EMBL/GenBank/DDBJ databases">
        <title>Comparative Genomics of East African Camel-Associated Staphylococcaceae spp.: Diversity and Inheritance of Traits Involved in Host-Pathogen Interactions.</title>
        <authorList>
            <person name="Akarsu H."/>
            <person name="Liljander A."/>
            <person name="Younan M."/>
            <person name="Brodard I."/>
            <person name="Glucks I."/>
            <person name="Labroussaa F."/>
            <person name="Overesch G."/>
            <person name="Kuhnert P."/>
            <person name="Perreten V."/>
            <person name="Drexler J.F."/>
            <person name="Corman V.M."/>
            <person name="Falquet L."/>
            <person name="Jores J."/>
        </authorList>
    </citation>
    <scope>NUCLEOTIDE SEQUENCE</scope>
    <source>
        <strain evidence="13">IVB6197</strain>
    </source>
</reference>
<feature type="domain" description="TNase-like" evidence="10">
    <location>
        <begin position="38"/>
        <end position="169"/>
    </location>
</feature>
<reference evidence="11" key="2">
    <citation type="submission" date="2019-11" db="EMBL/GenBank/DDBJ databases">
        <title>Whole genome comparisons of Staphylococcus agnetis isolates from cattle and chickens.</title>
        <authorList>
            <person name="Rhoads D."/>
            <person name="Shwani A."/>
            <person name="Adkins P."/>
            <person name="Calcutt M."/>
            <person name="Middleton J."/>
        </authorList>
    </citation>
    <scope>NUCLEOTIDE SEQUENCE</scope>
    <source>
        <strain evidence="11">1387</strain>
    </source>
</reference>